<evidence type="ECO:0000256" key="5">
    <source>
        <dbReference type="ARBA" id="ARBA00023136"/>
    </source>
</evidence>
<feature type="domain" description="TonB-dependent receptor plug" evidence="9">
    <location>
        <begin position="139"/>
        <end position="247"/>
    </location>
</feature>
<reference evidence="10" key="1">
    <citation type="submission" date="2016-04" db="EMBL/GenBank/DDBJ databases">
        <authorList>
            <person name="Evans L.H."/>
            <person name="Alamgir A."/>
            <person name="Owens N."/>
            <person name="Weber N.D."/>
            <person name="Virtaneva K."/>
            <person name="Barbian K."/>
            <person name="Babar A."/>
            <person name="Rosenke K."/>
        </authorList>
    </citation>
    <scope>NUCLEOTIDE SEQUENCE</scope>
    <source>
        <strain evidence="10">86-1</strain>
    </source>
</reference>
<dbReference type="SUPFAM" id="SSF56935">
    <property type="entry name" value="Porins"/>
    <property type="match status" value="1"/>
</dbReference>
<dbReference type="InterPro" id="IPR012910">
    <property type="entry name" value="Plug_dom"/>
</dbReference>
<evidence type="ECO:0000256" key="7">
    <source>
        <dbReference type="PROSITE-ProRule" id="PRU01360"/>
    </source>
</evidence>
<dbReference type="Gene3D" id="2.170.130.10">
    <property type="entry name" value="TonB-dependent receptor, plug domain"/>
    <property type="match status" value="1"/>
</dbReference>
<feature type="transmembrane region" description="Helical" evidence="8">
    <location>
        <begin position="16"/>
        <end position="35"/>
    </location>
</feature>
<dbReference type="NCBIfam" id="TIGR04057">
    <property type="entry name" value="SusC_RagA_signa"/>
    <property type="match status" value="1"/>
</dbReference>
<dbReference type="InterPro" id="IPR018247">
    <property type="entry name" value="EF_Hand_1_Ca_BS"/>
</dbReference>
<keyword evidence="2 7" id="KW-0813">Transport</keyword>
<evidence type="ECO:0000259" key="9">
    <source>
        <dbReference type="Pfam" id="PF07715"/>
    </source>
</evidence>
<proteinExistence type="inferred from homology"/>
<evidence type="ECO:0000256" key="1">
    <source>
        <dbReference type="ARBA" id="ARBA00004571"/>
    </source>
</evidence>
<keyword evidence="8" id="KW-1133">Transmembrane helix</keyword>
<dbReference type="AlphaFoldDB" id="A0A212JCR0"/>
<dbReference type="EMBL" id="FLUM01000001">
    <property type="protein sequence ID" value="SBV97221.1"/>
    <property type="molecule type" value="Genomic_DNA"/>
</dbReference>
<comment type="similarity">
    <text evidence="7">Belongs to the TonB-dependent receptor family.</text>
</comment>
<dbReference type="PROSITE" id="PS00018">
    <property type="entry name" value="EF_HAND_1"/>
    <property type="match status" value="1"/>
</dbReference>
<evidence type="ECO:0000256" key="4">
    <source>
        <dbReference type="ARBA" id="ARBA00022692"/>
    </source>
</evidence>
<dbReference type="InterPro" id="IPR008969">
    <property type="entry name" value="CarboxyPept-like_regulatory"/>
</dbReference>
<accession>A0A212JCR0</accession>
<protein>
    <recommendedName>
        <fullName evidence="9">TonB-dependent receptor plug domain-containing protein</fullName>
    </recommendedName>
</protein>
<keyword evidence="3 7" id="KW-1134">Transmembrane beta strand</keyword>
<dbReference type="InterPro" id="IPR037066">
    <property type="entry name" value="Plug_dom_sf"/>
</dbReference>
<evidence type="ECO:0000256" key="8">
    <source>
        <dbReference type="SAM" id="Phobius"/>
    </source>
</evidence>
<gene>
    <name evidence="10" type="ORF">KL86DYS1_11853</name>
</gene>
<dbReference type="InterPro" id="IPR023997">
    <property type="entry name" value="TonB-dep_OMP_SusC/RagA_CS"/>
</dbReference>
<sequence>MKNTTKNKRKQTRIKVYLIWMIVLGGVFLATDLPAQNKKSPNIQQDNKHKISGIIKDSEGIPLIGVAVVEKGNLKNGTVTDIEGKFDLIISGGGTIICSYVGYKTQEIIVESPILDIVMADNVETLADVVVVGHGIQKKESITAALTTVATNELIKSPVSNVSNALAGRVPGLTMIQKSGEPGKDQSTMRIRGIGTLSDQLSSPLIIIDGVERESMDAIDMNEIESISVLKDASATAVYGVRGANGVIIISTKTGGESKPVVSFSSNVGIQQLANSPAFLSNSNYARLKDEGLENDGMDKVFTDMYDKFDGSDPIFFPTRDLYSTFIKKTSLRHQHNVNITGGTKMVKYFVSLGYMSQEGQYNTEGIENLNIGFDPNPLYERYNVRANVDLDITKDLSISVKLGNQLSYANYPNQDTESLFLSFLQTTQLSGGGIYDGKLVSGYLNDPMGSFLPSRTSSPALFLLQNGANKQKSNTLNLNIGAKYKLDKLTKGLSIRAMFAYDNYYTKSETRSKEIDRYSVYKDPETNENRLIQTHFAGEFTNYNVGTTNNRIDYFEAAIDYDRAFGLFKVTGLFLYNQRKRRNPTLLYNVPEGLQGLVGRATVSYANKYLAEFNIGYNGSENFPEGKRFGVFPAYSLGWVPTEEAFFPKNEIINYIKIRGSYGEVGNDKIGGSRFLYLPSVYSYTSAPTYNFGTYMVDQLQYSGAVEGKLGNPNVTWEKAVKKNIGADIRLFSENLTINGDLFKEDRDNILINRATIPTIVGVTSLPAINMGKVTNHGYELSVRWDGKVRDFTYYIGANYAYAKNKILFKDEANALYPWMMQTGFSVGQLKGYKTSGLYNYYYETESRPYNSFYGNKVQQGDIKYIDIDGDGIIDQNDVVPIGYSTYPEINYGITLGAQWKNFDIFILFQGASHNALMQTSSIGWAFDNQWRQTLNEHLNRWNQERFDNGEKITMPRLSSDGSQSPNSVTSDYWLHNADYLRLKNIEIGYSFPSKWISKMGISSFRAYVNGNNVFTFTKLKNFDPEYSGSTSRGETYPLIKVFNFGINLKF</sequence>
<evidence type="ECO:0000256" key="6">
    <source>
        <dbReference type="ARBA" id="ARBA00023237"/>
    </source>
</evidence>
<keyword evidence="4 7" id="KW-0812">Transmembrane</keyword>
<dbReference type="SUPFAM" id="SSF49464">
    <property type="entry name" value="Carboxypeptidase regulatory domain-like"/>
    <property type="match status" value="1"/>
</dbReference>
<keyword evidence="5 7" id="KW-0472">Membrane</keyword>
<organism evidence="10">
    <name type="scientific">uncultured Dysgonomonas sp</name>
    <dbReference type="NCBI Taxonomy" id="206096"/>
    <lineage>
        <taxon>Bacteria</taxon>
        <taxon>Pseudomonadati</taxon>
        <taxon>Bacteroidota</taxon>
        <taxon>Bacteroidia</taxon>
        <taxon>Bacteroidales</taxon>
        <taxon>Dysgonomonadaceae</taxon>
        <taxon>Dysgonomonas</taxon>
        <taxon>environmental samples</taxon>
    </lineage>
</organism>
<dbReference type="InterPro" id="IPR036942">
    <property type="entry name" value="Beta-barrel_TonB_sf"/>
</dbReference>
<dbReference type="InterPro" id="IPR039426">
    <property type="entry name" value="TonB-dep_rcpt-like"/>
</dbReference>
<dbReference type="FunFam" id="2.170.130.10:FF:000003">
    <property type="entry name" value="SusC/RagA family TonB-linked outer membrane protein"/>
    <property type="match status" value="1"/>
</dbReference>
<dbReference type="Gene3D" id="2.40.170.20">
    <property type="entry name" value="TonB-dependent receptor, beta-barrel domain"/>
    <property type="match status" value="1"/>
</dbReference>
<evidence type="ECO:0000256" key="2">
    <source>
        <dbReference type="ARBA" id="ARBA00022448"/>
    </source>
</evidence>
<dbReference type="InterPro" id="IPR023996">
    <property type="entry name" value="TonB-dep_OMP_SusC/RagA"/>
</dbReference>
<dbReference type="PROSITE" id="PS52016">
    <property type="entry name" value="TONB_DEPENDENT_REC_3"/>
    <property type="match status" value="1"/>
</dbReference>
<dbReference type="RefSeq" id="WP_296940154.1">
    <property type="nucleotide sequence ID" value="NZ_LT599032.1"/>
</dbReference>
<evidence type="ECO:0000256" key="3">
    <source>
        <dbReference type="ARBA" id="ARBA00022452"/>
    </source>
</evidence>
<dbReference type="NCBIfam" id="TIGR04056">
    <property type="entry name" value="OMP_RagA_SusC"/>
    <property type="match status" value="1"/>
</dbReference>
<comment type="subcellular location">
    <subcellularLocation>
        <location evidence="1 7">Cell outer membrane</location>
        <topology evidence="1 7">Multi-pass membrane protein</topology>
    </subcellularLocation>
</comment>
<keyword evidence="6 7" id="KW-0998">Cell outer membrane</keyword>
<evidence type="ECO:0000313" key="10">
    <source>
        <dbReference type="EMBL" id="SBV97221.1"/>
    </source>
</evidence>
<name>A0A212JCR0_9BACT</name>
<dbReference type="GO" id="GO:0009279">
    <property type="term" value="C:cell outer membrane"/>
    <property type="evidence" value="ECO:0007669"/>
    <property type="project" value="UniProtKB-SubCell"/>
</dbReference>
<dbReference type="Pfam" id="PF07715">
    <property type="entry name" value="Plug"/>
    <property type="match status" value="1"/>
</dbReference>
<dbReference type="Pfam" id="PF13715">
    <property type="entry name" value="CarbopepD_reg_2"/>
    <property type="match status" value="1"/>
</dbReference>